<dbReference type="AlphaFoldDB" id="A0A9P6WUV1"/>
<dbReference type="EMBL" id="JAANQT010006073">
    <property type="protein sequence ID" value="KAG1292400.1"/>
    <property type="molecule type" value="Genomic_DNA"/>
</dbReference>
<dbReference type="Proteomes" id="UP000716291">
    <property type="component" value="Unassembled WGS sequence"/>
</dbReference>
<reference evidence="1" key="1">
    <citation type="journal article" date="2020" name="Microb. Genom.">
        <title>Genetic diversity of clinical and environmental Mucorales isolates obtained from an investigation of mucormycosis cases among solid organ transplant recipients.</title>
        <authorList>
            <person name="Nguyen M.H."/>
            <person name="Kaul D."/>
            <person name="Muto C."/>
            <person name="Cheng S.J."/>
            <person name="Richter R.A."/>
            <person name="Bruno V.M."/>
            <person name="Liu G."/>
            <person name="Beyhan S."/>
            <person name="Sundermann A.J."/>
            <person name="Mounaud S."/>
            <person name="Pasculle A.W."/>
            <person name="Nierman W.C."/>
            <person name="Driscoll E."/>
            <person name="Cumbie R."/>
            <person name="Clancy C.J."/>
            <person name="Dupont C.L."/>
        </authorList>
    </citation>
    <scope>NUCLEOTIDE SEQUENCE</scope>
    <source>
        <strain evidence="1">GL11</strain>
    </source>
</reference>
<accession>A0A9P6WUV1</accession>
<name>A0A9P6WUV1_RHIOR</name>
<keyword evidence="2" id="KW-1185">Reference proteome</keyword>
<gene>
    <name evidence="1" type="ORF">G6F64_013671</name>
</gene>
<evidence type="ECO:0000313" key="2">
    <source>
        <dbReference type="Proteomes" id="UP000716291"/>
    </source>
</evidence>
<proteinExistence type="predicted"/>
<organism evidence="1 2">
    <name type="scientific">Rhizopus oryzae</name>
    <name type="common">Mucormycosis agent</name>
    <name type="synonym">Rhizopus arrhizus var. delemar</name>
    <dbReference type="NCBI Taxonomy" id="64495"/>
    <lineage>
        <taxon>Eukaryota</taxon>
        <taxon>Fungi</taxon>
        <taxon>Fungi incertae sedis</taxon>
        <taxon>Mucoromycota</taxon>
        <taxon>Mucoromycotina</taxon>
        <taxon>Mucoromycetes</taxon>
        <taxon>Mucorales</taxon>
        <taxon>Mucorineae</taxon>
        <taxon>Rhizopodaceae</taxon>
        <taxon>Rhizopus</taxon>
    </lineage>
</organism>
<comment type="caution">
    <text evidence="1">The sequence shown here is derived from an EMBL/GenBank/DDBJ whole genome shotgun (WGS) entry which is preliminary data.</text>
</comment>
<sequence>MAKAYGALIPIWHASWRQAHLTRLQNKRTRLLTSAESNGKLHIQLAKTEALIGNLQKDFANNQILKASKHWREHGETSAGYLKRSITTRAFQRYISSLQHPITGQLCTSSLDLQDAAKTFYQQLYQSDPTSDANVSILLDTIPDSDIIPSDSIPPLLAPFIIHDLISASSRSPCCIMVNVIK</sequence>
<protein>
    <submittedName>
        <fullName evidence="1">Uncharacterized protein</fullName>
    </submittedName>
</protein>
<evidence type="ECO:0000313" key="1">
    <source>
        <dbReference type="EMBL" id="KAG1292400.1"/>
    </source>
</evidence>